<accession>F0WAQ1</accession>
<gene>
    <name evidence="7" type="primary">AlNc14C47G3765</name>
    <name evidence="7" type="ORF">ALNC14_043650</name>
</gene>
<comment type="subcellular location">
    <subcellularLocation>
        <location evidence="1">Membrane</location>
        <topology evidence="1">Multi-pass membrane protein</topology>
    </subcellularLocation>
</comment>
<dbReference type="GO" id="GO:0016020">
    <property type="term" value="C:membrane"/>
    <property type="evidence" value="ECO:0007669"/>
    <property type="project" value="UniProtKB-SubCell"/>
</dbReference>
<evidence type="ECO:0000256" key="2">
    <source>
        <dbReference type="ARBA" id="ARBA00022692"/>
    </source>
</evidence>
<evidence type="ECO:0000256" key="1">
    <source>
        <dbReference type="ARBA" id="ARBA00004141"/>
    </source>
</evidence>
<proteinExistence type="predicted"/>
<feature type="transmembrane region" description="Helical" evidence="5">
    <location>
        <begin position="695"/>
        <end position="716"/>
    </location>
</feature>
<name>F0WAQ1_9STRA</name>
<dbReference type="PANTHER" id="PTHR12308:SF73">
    <property type="entry name" value="ANOCTAMIN"/>
    <property type="match status" value="1"/>
</dbReference>
<feature type="transmembrane region" description="Helical" evidence="5">
    <location>
        <begin position="507"/>
        <end position="525"/>
    </location>
</feature>
<feature type="transmembrane region" description="Helical" evidence="5">
    <location>
        <begin position="646"/>
        <end position="675"/>
    </location>
</feature>
<feature type="transmembrane region" description="Helical" evidence="5">
    <location>
        <begin position="922"/>
        <end position="946"/>
    </location>
</feature>
<dbReference type="EMBL" id="FR824092">
    <property type="protein sequence ID" value="CCA18222.1"/>
    <property type="molecule type" value="Genomic_DNA"/>
</dbReference>
<evidence type="ECO:0000313" key="7">
    <source>
        <dbReference type="EMBL" id="CCA18222.1"/>
    </source>
</evidence>
<keyword evidence="2 5" id="KW-0812">Transmembrane</keyword>
<evidence type="ECO:0000256" key="3">
    <source>
        <dbReference type="ARBA" id="ARBA00022989"/>
    </source>
</evidence>
<evidence type="ECO:0000256" key="4">
    <source>
        <dbReference type="ARBA" id="ARBA00023136"/>
    </source>
</evidence>
<dbReference type="InterPro" id="IPR007632">
    <property type="entry name" value="Anoctamin"/>
</dbReference>
<dbReference type="HOGENOM" id="CLU_305535_0_0_1"/>
<feature type="transmembrane region" description="Helical" evidence="5">
    <location>
        <begin position="477"/>
        <end position="495"/>
    </location>
</feature>
<feature type="transmembrane region" description="Helical" evidence="5">
    <location>
        <begin position="831"/>
        <end position="854"/>
    </location>
</feature>
<sequence length="971" mass="111593">MVDRTDNSNQLTVSKAVQSVKEALGLFHGDEGTSGMQSTLLEGLESRIPYSHRPTTGSENSHRDLKSFCSETTRSELEKEHRDLALATNDLDDNASYETNSDVDIGQLAPGCVSLDGEASVAQCNNSERTIRNTTDRYVHQSEGQIQVESEMDRWVYPHFLAGMRGAFNHPQCPPVCSTSAPEERFSPFESSLNVDEEEKYDIAILLKVSKYQLSSEIEGVELSWADFACADACEYRTNEWRHSEEVRQADTEADLACTRRKLNPTDPYQMIVHRICKVGLKVQCLLSIDSKQWLFKVRAPQPLLEFTAEKLGLRKLQQVDCGWVEFASDIRETFADYDNKSNTVQFSDKEKQRIVYALLTWDPSQHGAGFNAFCTMKTRYFEAVFPLHKPNQLRRLRNRWITYWRYQVIQTTTQAPHSSTVKNRSISPHESKTVILLESCSDKVKQAFLGVFHQPIEQVAYYFGEKVAFYFAWTEMYTKWLIIPSLFGITLFAFQTKSNSLDHPLAPLYAVFLVLWASAFLLAWKRKAAVLAYNWGSLGFEEEEATRPEVHVDPENMTDSRKYYLYCKHAIKLSLSSLIVISSVTLLALITCFGFAERDRLEMNYLEVKASADNVISSFVTLWRTGTFYWSVLPQLHRLHLGSGFYFYFLLTPILYGLLIPILDMCYTICARWLTNWENHATESRHQNHLIVKVFSFRFIHIFASLYYYTLASTFQDPQHPQAHQSSRLLRLSMQLASLLIVGQSCKTVLSLFELWIALCKKKRIQQNCLQFSIDSPYHDTQYSTHQRNLGKSSLATCSRLAQASDPAWEQAQRAPYDTFQDFTEMLIQFGYVTFFSIAFPLAPLFAFCNNLLKLRLDAYKLCYVKQRPRGHSASDIGVWGAVLQLMSVIAVSTNCLHLLYTTTQLRLWFPVLQSNNTLRVCMAFLVEHFLLALKICAMTMIPSLPKTLREKIRRERHNWHRPSARKVEA</sequence>
<keyword evidence="3 5" id="KW-1133">Transmembrane helix</keyword>
<dbReference type="InterPro" id="IPR049452">
    <property type="entry name" value="Anoctamin_TM"/>
</dbReference>
<dbReference type="GO" id="GO:0005254">
    <property type="term" value="F:chloride channel activity"/>
    <property type="evidence" value="ECO:0007669"/>
    <property type="project" value="TreeGrafter"/>
</dbReference>
<dbReference type="Pfam" id="PF04547">
    <property type="entry name" value="Anoctamin"/>
    <property type="match status" value="1"/>
</dbReference>
<protein>
    <submittedName>
        <fullName evidence="7">Anoctamin putative</fullName>
    </submittedName>
</protein>
<reference evidence="7" key="2">
    <citation type="submission" date="2011-02" db="EMBL/GenBank/DDBJ databases">
        <authorList>
            <person name="MacLean D."/>
        </authorList>
    </citation>
    <scope>NUCLEOTIDE SEQUENCE</scope>
</reference>
<feature type="domain" description="Anoctamin transmembrane" evidence="6">
    <location>
        <begin position="461"/>
        <end position="957"/>
    </location>
</feature>
<dbReference type="AlphaFoldDB" id="F0WAQ1"/>
<dbReference type="PANTHER" id="PTHR12308">
    <property type="entry name" value="ANOCTAMIN"/>
    <property type="match status" value="1"/>
</dbReference>
<keyword evidence="4 5" id="KW-0472">Membrane</keyword>
<evidence type="ECO:0000256" key="5">
    <source>
        <dbReference type="SAM" id="Phobius"/>
    </source>
</evidence>
<organism evidence="7">
    <name type="scientific">Albugo laibachii Nc14</name>
    <dbReference type="NCBI Taxonomy" id="890382"/>
    <lineage>
        <taxon>Eukaryota</taxon>
        <taxon>Sar</taxon>
        <taxon>Stramenopiles</taxon>
        <taxon>Oomycota</taxon>
        <taxon>Peronosporomycetes</taxon>
        <taxon>Albuginales</taxon>
        <taxon>Albuginaceae</taxon>
        <taxon>Albugo</taxon>
    </lineage>
</organism>
<reference evidence="7" key="1">
    <citation type="journal article" date="2011" name="PLoS Biol.">
        <title>Gene gain and loss during evolution of obligate parasitism in the white rust pathogen of Arabidopsis thaliana.</title>
        <authorList>
            <person name="Kemen E."/>
            <person name="Gardiner A."/>
            <person name="Schultz-Larsen T."/>
            <person name="Kemen A.C."/>
            <person name="Balmuth A.L."/>
            <person name="Robert-Seilaniantz A."/>
            <person name="Bailey K."/>
            <person name="Holub E."/>
            <person name="Studholme D.J."/>
            <person name="Maclean D."/>
            <person name="Jones J.D."/>
        </authorList>
    </citation>
    <scope>NUCLEOTIDE SEQUENCE</scope>
</reference>
<evidence type="ECO:0000259" key="6">
    <source>
        <dbReference type="Pfam" id="PF04547"/>
    </source>
</evidence>
<feature type="transmembrane region" description="Helical" evidence="5">
    <location>
        <begin position="875"/>
        <end position="902"/>
    </location>
</feature>
<feature type="transmembrane region" description="Helical" evidence="5">
    <location>
        <begin position="571"/>
        <end position="597"/>
    </location>
</feature>
<feature type="transmembrane region" description="Helical" evidence="5">
    <location>
        <begin position="737"/>
        <end position="759"/>
    </location>
</feature>